<dbReference type="EMBL" id="CATOUU010000531">
    <property type="protein sequence ID" value="CAI9933027.1"/>
    <property type="molecule type" value="Genomic_DNA"/>
</dbReference>
<dbReference type="InterPro" id="IPR006212">
    <property type="entry name" value="Furin_repeat"/>
</dbReference>
<dbReference type="EMBL" id="CAXDID020000004">
    <property type="protein sequence ID" value="CAL5973123.1"/>
    <property type="molecule type" value="Genomic_DNA"/>
</dbReference>
<evidence type="ECO:0000313" key="3">
    <source>
        <dbReference type="Proteomes" id="UP001642409"/>
    </source>
</evidence>
<protein>
    <submittedName>
        <fullName evidence="1">Uncharacterized protein</fullName>
    </submittedName>
</protein>
<reference evidence="1" key="1">
    <citation type="submission" date="2023-06" db="EMBL/GenBank/DDBJ databases">
        <authorList>
            <person name="Kurt Z."/>
        </authorList>
    </citation>
    <scope>NUCLEOTIDE SEQUENCE</scope>
</reference>
<sequence length="1078" mass="113714">MFILTTVANMQVFSMSEFNFCYNYVFYAPFEEKTTIHLNSPFEFENGAKRNKCSRTDNSLFRSVNQSTFSITIDSEFDLNQQPFSLFFFVWTNVTIVDTQINMRLTNSGHDFAFLVATVPEYNISILGSSFEFTSKDVTSFFGVANNLTEPLTVNRSSFSFDCSGPMTKFHGIAGQVNDLTVLNSSFVIEAKAVTSCGFVSLVLGQSIFKNLTVSGHLTGDNTVGFIFENKGACAISNITFSLVTSGSAVNCGFVNSNSGSKWVTVSDLTFVGFQDSYLISNPGSFFGTCPCLAGASLQRGLCYCVAGSIPTADSCKCQTKNAFIKNGACACWTNAVNTSNECVCPAGHVVLNGECVSPCPAGQVSVEGVCKCKTANAVMDSSKNCVCVSDATNNTATNTCECPSDSVFDSTSQTCACPKYAEMKNSVCVCSQTLLRGSSMKNGQCACPVDTQIELDECKCTTKNAILSNGICACGPNAFNQSNICTTCPSGSQLINGVCEKQCPAGQVSINGKCECSTTNAVLGSKGKCVCPFDQVNNTVTNACECPINSIYDEDSSSCVCQIKLTEMVNKECKCSASQLRGSSLINGKCTCPVGSTQKGTACKCANRATLVGTQCKCTENQIGGSKTQGNFWCPNANKCCTKEGPRKFYCDGDYFQTCSGTDDVVSDNSNIICPSGSTAVNGVCTCSTANAIIVSGACACAVNATNVSNTCVCPTGSSLIDGVCKCQTKNAFIKNGACACWTNAVNTSNECVCPAGHTVVNDECVSSCPVGQVSVEGVCKCKTANAVMDSSKNCVCVLDATNNTATNTCECPSDSVFDSTSQTCACPKYAEMKNSVCVCSQTLLRGSSMKNGQCACPVDTQIELDECKCTTKNAILSNGICACGPNAFNQSNICTTCPSGSQLINGVCEKQCPAGQVSINGKCECSTTNAVLGSKGKCVCPFDQVNNTVTNACECPINSIYDEDSSSCVCQIKLTEMVNKECKCSASQLRGSSLINGKCTCPVGSTQKGTACKCANRATLVGTQCKCTENQIGGSKTQGNFWCPNANKCCTKEGPRKFYCDGDYFQTCSGTGDVVE</sequence>
<dbReference type="Proteomes" id="UP001642409">
    <property type="component" value="Unassembled WGS sequence"/>
</dbReference>
<accession>A0AA86TZM9</accession>
<dbReference type="SMART" id="SM00261">
    <property type="entry name" value="FU"/>
    <property type="match status" value="4"/>
</dbReference>
<organism evidence="1">
    <name type="scientific">Hexamita inflata</name>
    <dbReference type="NCBI Taxonomy" id="28002"/>
    <lineage>
        <taxon>Eukaryota</taxon>
        <taxon>Metamonada</taxon>
        <taxon>Diplomonadida</taxon>
        <taxon>Hexamitidae</taxon>
        <taxon>Hexamitinae</taxon>
        <taxon>Hexamita</taxon>
    </lineage>
</organism>
<evidence type="ECO:0000313" key="1">
    <source>
        <dbReference type="EMBL" id="CAI9933027.1"/>
    </source>
</evidence>
<proteinExistence type="predicted"/>
<comment type="caution">
    <text evidence="1">The sequence shown here is derived from an EMBL/GenBank/DDBJ whole genome shotgun (WGS) entry which is preliminary data.</text>
</comment>
<reference evidence="2 3" key="2">
    <citation type="submission" date="2024-07" db="EMBL/GenBank/DDBJ databases">
        <authorList>
            <person name="Akdeniz Z."/>
        </authorList>
    </citation>
    <scope>NUCLEOTIDE SEQUENCE [LARGE SCALE GENOMIC DNA]</scope>
</reference>
<keyword evidence="3" id="KW-1185">Reference proteome</keyword>
<dbReference type="AlphaFoldDB" id="A0AA86TZM9"/>
<gene>
    <name evidence="1" type="ORF">HINF_LOCUS20672</name>
    <name evidence="2" type="ORF">HINF_LOCUS2218</name>
</gene>
<name>A0AA86TZM9_9EUKA</name>
<evidence type="ECO:0000313" key="2">
    <source>
        <dbReference type="EMBL" id="CAL5973123.1"/>
    </source>
</evidence>